<dbReference type="Pfam" id="PF00496">
    <property type="entry name" value="SBP_bac_5"/>
    <property type="match status" value="1"/>
</dbReference>
<feature type="transmembrane region" description="Helical" evidence="4">
    <location>
        <begin position="41"/>
        <end position="60"/>
    </location>
</feature>
<dbReference type="InterPro" id="IPR039424">
    <property type="entry name" value="SBP_5"/>
</dbReference>
<protein>
    <recommendedName>
        <fullName evidence="5">Solute-binding protein family 5 domain-containing protein</fullName>
    </recommendedName>
</protein>
<keyword evidence="4" id="KW-0472">Membrane</keyword>
<reference evidence="6" key="1">
    <citation type="journal article" date="2020" name="mSystems">
        <title>Genome- and Community-Level Interaction Insights into Carbon Utilization and Element Cycling Functions of Hydrothermarchaeota in Hydrothermal Sediment.</title>
        <authorList>
            <person name="Zhou Z."/>
            <person name="Liu Y."/>
            <person name="Xu W."/>
            <person name="Pan J."/>
            <person name="Luo Z.H."/>
            <person name="Li M."/>
        </authorList>
    </citation>
    <scope>NUCLEOTIDE SEQUENCE [LARGE SCALE GENOMIC DNA]</scope>
    <source>
        <strain evidence="6">SpSt-774</strain>
    </source>
</reference>
<dbReference type="PIRSF" id="PIRSF002741">
    <property type="entry name" value="MppA"/>
    <property type="match status" value="1"/>
</dbReference>
<keyword evidence="3" id="KW-0732">Signal</keyword>
<proteinExistence type="inferred from homology"/>
<dbReference type="GO" id="GO:0043190">
    <property type="term" value="C:ATP-binding cassette (ABC) transporter complex"/>
    <property type="evidence" value="ECO:0007669"/>
    <property type="project" value="InterPro"/>
</dbReference>
<dbReference type="Gene3D" id="3.90.76.10">
    <property type="entry name" value="Dipeptide-binding Protein, Domain 1"/>
    <property type="match status" value="1"/>
</dbReference>
<evidence type="ECO:0000256" key="4">
    <source>
        <dbReference type="SAM" id="Phobius"/>
    </source>
</evidence>
<sequence>MKRLNAKSEIRNLFFRSWQGLCHWSFRFENCLGFRNQRLEFYRIVVIFFFNLVLFCASKQNGITIVFDAPPLNLDPHLRKEIVTISILSNIYETLLSFDANMKMEPGLAEYWERIDSLRWRFYLGNGIKFHNGKILSSEDVLYSLYRPLNIQESEYATYRDYLDTVLIEDKDRFIIKLKKPYPLLLYDLATIFIVPENFQPEMASPCGTGPYYFFKMEGQRIGLRYFSDYRTDVAIKEIQFLFVSEPQKRIELLRKRQADIVTFIPLDLLDDLKRSGQVVATPGVATRYLEMDLRKFPYSKREFRQAINLALNRERIVKEVYHGYAAPANQFIPQGLFGFDYTLPLFLYNPDSAKKIIKRLGPLPEIELDFALVRAFIGAAIIDDLKNAGIKVKANPLSADKFWQKIEHKKSSFYLIGSVPTSNEGITTLKNTLHTYLPQKGLGMQNQTGYSNLRVDSLIEETVQISDLKKATRLLIEAQRILLRDLPKIPVVWEKEIYGTSERIDWTPRLDEKIIVKEIKLRK</sequence>
<dbReference type="PANTHER" id="PTHR30290:SF9">
    <property type="entry name" value="OLIGOPEPTIDE-BINDING PROTEIN APPA"/>
    <property type="match status" value="1"/>
</dbReference>
<evidence type="ECO:0000256" key="1">
    <source>
        <dbReference type="ARBA" id="ARBA00005695"/>
    </source>
</evidence>
<dbReference type="PANTHER" id="PTHR30290">
    <property type="entry name" value="PERIPLASMIC BINDING COMPONENT OF ABC TRANSPORTER"/>
    <property type="match status" value="1"/>
</dbReference>
<comment type="similarity">
    <text evidence="1">Belongs to the bacterial solute-binding protein 5 family.</text>
</comment>
<accession>A0A7C4THT9</accession>
<evidence type="ECO:0000256" key="3">
    <source>
        <dbReference type="ARBA" id="ARBA00022729"/>
    </source>
</evidence>
<dbReference type="Gene3D" id="3.10.105.10">
    <property type="entry name" value="Dipeptide-binding Protein, Domain 3"/>
    <property type="match status" value="1"/>
</dbReference>
<dbReference type="EMBL" id="DTGZ01000168">
    <property type="protein sequence ID" value="HGV98405.1"/>
    <property type="molecule type" value="Genomic_DNA"/>
</dbReference>
<evidence type="ECO:0000259" key="5">
    <source>
        <dbReference type="Pfam" id="PF00496"/>
    </source>
</evidence>
<keyword evidence="2" id="KW-0813">Transport</keyword>
<keyword evidence="4" id="KW-1133">Transmembrane helix</keyword>
<evidence type="ECO:0000256" key="2">
    <source>
        <dbReference type="ARBA" id="ARBA00022448"/>
    </source>
</evidence>
<organism evidence="6">
    <name type="scientific">candidate division WOR-3 bacterium</name>
    <dbReference type="NCBI Taxonomy" id="2052148"/>
    <lineage>
        <taxon>Bacteria</taxon>
        <taxon>Bacteria division WOR-3</taxon>
    </lineage>
</organism>
<dbReference type="GO" id="GO:1904680">
    <property type="term" value="F:peptide transmembrane transporter activity"/>
    <property type="evidence" value="ECO:0007669"/>
    <property type="project" value="TreeGrafter"/>
</dbReference>
<dbReference type="SUPFAM" id="SSF53850">
    <property type="entry name" value="Periplasmic binding protein-like II"/>
    <property type="match status" value="1"/>
</dbReference>
<dbReference type="InterPro" id="IPR000914">
    <property type="entry name" value="SBP_5_dom"/>
</dbReference>
<feature type="domain" description="Solute-binding protein family 5" evidence="5">
    <location>
        <begin position="103"/>
        <end position="435"/>
    </location>
</feature>
<dbReference type="InterPro" id="IPR030678">
    <property type="entry name" value="Peptide/Ni-bd"/>
</dbReference>
<comment type="caution">
    <text evidence="6">The sequence shown here is derived from an EMBL/GenBank/DDBJ whole genome shotgun (WGS) entry which is preliminary data.</text>
</comment>
<dbReference type="GO" id="GO:0042597">
    <property type="term" value="C:periplasmic space"/>
    <property type="evidence" value="ECO:0007669"/>
    <property type="project" value="UniProtKB-ARBA"/>
</dbReference>
<keyword evidence="4" id="KW-0812">Transmembrane</keyword>
<dbReference type="Gene3D" id="3.40.190.10">
    <property type="entry name" value="Periplasmic binding protein-like II"/>
    <property type="match status" value="1"/>
</dbReference>
<name>A0A7C4THT9_UNCW3</name>
<evidence type="ECO:0000313" key="6">
    <source>
        <dbReference type="EMBL" id="HGV98405.1"/>
    </source>
</evidence>
<dbReference type="AlphaFoldDB" id="A0A7C4THT9"/>
<dbReference type="GO" id="GO:0015833">
    <property type="term" value="P:peptide transport"/>
    <property type="evidence" value="ECO:0007669"/>
    <property type="project" value="TreeGrafter"/>
</dbReference>
<gene>
    <name evidence="6" type="ORF">ENV60_08955</name>
</gene>